<feature type="region of interest" description="Disordered" evidence="3">
    <location>
        <begin position="1"/>
        <end position="669"/>
    </location>
</feature>
<dbReference type="PANTHER" id="PTHR48125:SF12">
    <property type="entry name" value="AT HOOK TRANSCRIPTION FACTOR FAMILY-RELATED"/>
    <property type="match status" value="1"/>
</dbReference>
<keyword evidence="1 2" id="KW-0103">Bromodomain</keyword>
<keyword evidence="6" id="KW-1185">Reference proteome</keyword>
<feature type="compositionally biased region" description="Basic and acidic residues" evidence="3">
    <location>
        <begin position="135"/>
        <end position="173"/>
    </location>
</feature>
<feature type="compositionally biased region" description="Basic residues" evidence="3">
    <location>
        <begin position="416"/>
        <end position="439"/>
    </location>
</feature>
<dbReference type="InterPro" id="IPR001487">
    <property type="entry name" value="Bromodomain"/>
</dbReference>
<dbReference type="Proteomes" id="UP000553632">
    <property type="component" value="Unassembled WGS sequence"/>
</dbReference>
<dbReference type="PRINTS" id="PR00503">
    <property type="entry name" value="BROMODOMAIN"/>
</dbReference>
<dbReference type="CDD" id="cd04369">
    <property type="entry name" value="Bromodomain"/>
    <property type="match status" value="1"/>
</dbReference>
<dbReference type="InterPro" id="IPR036427">
    <property type="entry name" value="Bromodomain-like_sf"/>
</dbReference>
<feature type="compositionally biased region" description="Basic and acidic residues" evidence="3">
    <location>
        <begin position="406"/>
        <end position="415"/>
    </location>
</feature>
<evidence type="ECO:0000256" key="2">
    <source>
        <dbReference type="PROSITE-ProRule" id="PRU00035"/>
    </source>
</evidence>
<evidence type="ECO:0000313" key="5">
    <source>
        <dbReference type="EMBL" id="KAF4727963.1"/>
    </source>
</evidence>
<feature type="domain" description="Bromo" evidence="4">
    <location>
        <begin position="693"/>
        <end position="766"/>
    </location>
</feature>
<dbReference type="Gene3D" id="1.20.920.10">
    <property type="entry name" value="Bromodomain-like"/>
    <property type="match status" value="1"/>
</dbReference>
<feature type="compositionally biased region" description="Low complexity" evidence="3">
    <location>
        <begin position="258"/>
        <end position="285"/>
    </location>
</feature>
<organism evidence="5 6">
    <name type="scientific">Perkinsus olseni</name>
    <name type="common">Perkinsus atlanticus</name>
    <dbReference type="NCBI Taxonomy" id="32597"/>
    <lineage>
        <taxon>Eukaryota</taxon>
        <taxon>Sar</taxon>
        <taxon>Alveolata</taxon>
        <taxon>Perkinsozoa</taxon>
        <taxon>Perkinsea</taxon>
        <taxon>Perkinsida</taxon>
        <taxon>Perkinsidae</taxon>
        <taxon>Perkinsus</taxon>
    </lineage>
</organism>
<feature type="compositionally biased region" description="Low complexity" evidence="3">
    <location>
        <begin position="376"/>
        <end position="404"/>
    </location>
</feature>
<feature type="non-terminal residue" evidence="5">
    <location>
        <position position="1"/>
    </location>
</feature>
<dbReference type="SUPFAM" id="SSF47370">
    <property type="entry name" value="Bromodomain"/>
    <property type="match status" value="1"/>
</dbReference>
<reference evidence="5 6" key="1">
    <citation type="submission" date="2020-04" db="EMBL/GenBank/DDBJ databases">
        <title>Perkinsus olseni comparative genomics.</title>
        <authorList>
            <person name="Bogema D.R."/>
        </authorList>
    </citation>
    <scope>NUCLEOTIDE SEQUENCE [LARGE SCALE GENOMIC DNA]</scope>
    <source>
        <strain evidence="5 6">ATCC PRA-207</strain>
    </source>
</reference>
<protein>
    <recommendedName>
        <fullName evidence="4">Bromo domain-containing protein</fullName>
    </recommendedName>
</protein>
<dbReference type="PANTHER" id="PTHR48125">
    <property type="entry name" value="LP07818P1"/>
    <property type="match status" value="1"/>
</dbReference>
<feature type="compositionally biased region" description="Pro residues" evidence="3">
    <location>
        <begin position="501"/>
        <end position="511"/>
    </location>
</feature>
<feature type="compositionally biased region" description="Low complexity" evidence="3">
    <location>
        <begin position="445"/>
        <end position="473"/>
    </location>
</feature>
<feature type="compositionally biased region" description="Basic and acidic residues" evidence="3">
    <location>
        <begin position="207"/>
        <end position="221"/>
    </location>
</feature>
<dbReference type="OMA" id="GESNHEP"/>
<dbReference type="Pfam" id="PF00439">
    <property type="entry name" value="Bromodomain"/>
    <property type="match status" value="1"/>
</dbReference>
<evidence type="ECO:0000259" key="4">
    <source>
        <dbReference type="PROSITE" id="PS50014"/>
    </source>
</evidence>
<feature type="compositionally biased region" description="Basic and acidic residues" evidence="3">
    <location>
        <begin position="286"/>
        <end position="297"/>
    </location>
</feature>
<comment type="caution">
    <text evidence="5">The sequence shown here is derived from an EMBL/GenBank/DDBJ whole genome shotgun (WGS) entry which is preliminary data.</text>
</comment>
<feature type="compositionally biased region" description="Polar residues" evidence="3">
    <location>
        <begin position="479"/>
        <end position="489"/>
    </location>
</feature>
<evidence type="ECO:0000256" key="1">
    <source>
        <dbReference type="ARBA" id="ARBA00023117"/>
    </source>
</evidence>
<evidence type="ECO:0000313" key="6">
    <source>
        <dbReference type="Proteomes" id="UP000553632"/>
    </source>
</evidence>
<accession>A0A7J6S5D9</accession>
<feature type="compositionally biased region" description="Basic residues" evidence="3">
    <location>
        <begin position="246"/>
        <end position="257"/>
    </location>
</feature>
<feature type="compositionally biased region" description="Basic residues" evidence="3">
    <location>
        <begin position="227"/>
        <end position="237"/>
    </location>
</feature>
<feature type="compositionally biased region" description="Basic residues" evidence="3">
    <location>
        <begin position="85"/>
        <end position="103"/>
    </location>
</feature>
<proteinExistence type="predicted"/>
<dbReference type="PROSITE" id="PS50014">
    <property type="entry name" value="BROMODOMAIN_2"/>
    <property type="match status" value="1"/>
</dbReference>
<feature type="compositionally biased region" description="Basic residues" evidence="3">
    <location>
        <begin position="627"/>
        <end position="645"/>
    </location>
</feature>
<dbReference type="EMBL" id="JABANO010020753">
    <property type="protein sequence ID" value="KAF4727963.1"/>
    <property type="molecule type" value="Genomic_DNA"/>
</dbReference>
<feature type="compositionally biased region" description="Low complexity" evidence="3">
    <location>
        <begin position="63"/>
        <end position="76"/>
    </location>
</feature>
<dbReference type="AlphaFoldDB" id="A0A7J6S5D9"/>
<feature type="compositionally biased region" description="Basic and acidic residues" evidence="3">
    <location>
        <begin position="104"/>
        <end position="124"/>
    </location>
</feature>
<feature type="compositionally biased region" description="Basic and acidic residues" evidence="3">
    <location>
        <begin position="39"/>
        <end position="49"/>
    </location>
</feature>
<name>A0A7J6S5D9_PEROL</name>
<evidence type="ECO:0000256" key="3">
    <source>
        <dbReference type="SAM" id="MobiDB-lite"/>
    </source>
</evidence>
<gene>
    <name evidence="5" type="ORF">FOZ63_031478</name>
</gene>
<feature type="compositionally biased region" description="Polar residues" evidence="3">
    <location>
        <begin position="519"/>
        <end position="529"/>
    </location>
</feature>
<feature type="compositionally biased region" description="Low complexity" evidence="3">
    <location>
        <begin position="308"/>
        <end position="330"/>
    </location>
</feature>
<sequence length="773" mass="82122">MKGWWANAEEGTLRKRPREQVEQVTDEVEAASPANDDGEALRKRARVQDGQDAPQEGKGVDEPSPSAQVSPSSSESGTVKGSEGRKKKGKKGKKTGEKRKHKGKDREKKGGSKTKGKTDSDNEGRVGIASADTVDEAREKVVARLLMKEERKNSSSEEKRGLVVDRLVEEGRNQQEPQGGTEKRTVERGNAVADDEKGKAGKGLADMTKKEKLTEEKKNEGDTVVAKAKRVGKKGTVRGKNEARRGKTRAKGKKGTKKAAAPPTASEGAVEASPASPSSPSSSSVGEEREAEAKQPEHAALSGEQKVSSPLGSSTSPSPSASSSGDDLAPISSLVFDKNSEAEKKMQSIASSFDAAMGKSEKPPHGKKRKKREATSSRPNRSASPSPSSSEASPAASSLRSPSPSEDEKQSSKGDRKAKKKHRHHHHHHHHKRSTKKRRLESGDSPLPSELCSSSPSELASLPSPSSSENLSSPPSPSTETIVTKTGSSAEEKPPAAETQPTPPAPPPPALTLPIPSKRAQNISVSSPSRADACGDMDAKGKGAESPKLVAVESGESAEEDLFGEPIKATATHEDTATVVTSPEAAGGGATAGAKDEVSSTTATGRAAEQKKKSIVDAFASPPSAKKANKPRTSHKPKGVSKNSRHTTAARPSTPETPGEGPAGGSVSGEEHEWRWYLNRIVSAARNTKDPVSGTKICYIFDKALFKYGLEEAVVKDYYNIIKEPMDLGVVRKRIPLYPSPEEFKKDMDQIFHNCLLYNKIGSDAYGMGVDVQ</sequence>